<keyword evidence="4" id="KW-1185">Reference proteome</keyword>
<dbReference type="PANTHER" id="PTHR43941:SF5">
    <property type="entry name" value="ELKS_RAB6-INTERACTING_CAST FAMILY PROTEIN"/>
    <property type="match status" value="1"/>
</dbReference>
<evidence type="ECO:0000313" key="4">
    <source>
        <dbReference type="Proteomes" id="UP001642487"/>
    </source>
</evidence>
<sequence length="735" mass="82818">MMGFAMGSTFFSQAPLYVCRFPFSSVHSCPCSSQSNSLNTRNAEAKQRSGVPAALKSKDYSNDDGLCKRRAILFLGISVCPILQLKAQALDGSAPEKTDVKAQEGNQNIELAAEMEKPPNPFVSILNVIGVFGSGVLGSLYAIAQKEKMAAELAIESISTELKEKESSIISMRRSYESKLLNEQEERTKQLRKAKEEQISLVNQLNTANLTIGRLGQELRNEKGKIEELNVCISSLQKDLLKAEEDKHILEAKLQESLKSIELLQERVNLLDFELKDKENDIRKTNSSLAEKEGELKNLLSSYNQAKDELVSARSEIQGLKDELLSNKEELEMRISMVDDLNANVASLVLARDDYKRKLDNAEDEYDRLKLSAEKKASLDAKLLGERDQEIQELQENLRIAIKEVNGNQTRINDLTQERDVLKKKLELELSNAQILNGELEVSRENLSESRNHASDLTNQLEESKRMYTELQSEVSRLQAEYDEVRNSLQSKLEEAKQNGEILASELSETKELLTKANEELQNVSSELAVVIESRNGLQKELDDAYQRAEIISNNLEEERKVVASLNKEIQTLEKQNLKDKEARKSLETDLEEAIKSLDEMNRNALLLSKELEKSNSRVANLEDEKEVLRQSFTDQKKAATEAQENLEDAHNLVMKLGKERDSFEKRAKKLEADLASAKGEILRLRSEMKSSNAIVNNSNQQQPNAEAEGKVNVTVAKKTVRRRKSSNSLDKELS</sequence>
<feature type="region of interest" description="Disordered" evidence="2">
    <location>
        <begin position="693"/>
        <end position="735"/>
    </location>
</feature>
<evidence type="ECO:0000256" key="2">
    <source>
        <dbReference type="SAM" id="MobiDB-lite"/>
    </source>
</evidence>
<keyword evidence="1" id="KW-0175">Coiled coil</keyword>
<proteinExistence type="predicted"/>
<evidence type="ECO:0008006" key="5">
    <source>
        <dbReference type="Google" id="ProtNLM"/>
    </source>
</evidence>
<evidence type="ECO:0000256" key="1">
    <source>
        <dbReference type="SAM" id="Coils"/>
    </source>
</evidence>
<gene>
    <name evidence="3" type="ORF">CITCOLO1_LOCUS2097</name>
</gene>
<accession>A0ABP0XQM9</accession>
<dbReference type="PANTHER" id="PTHR43941">
    <property type="entry name" value="STRUCTURAL MAINTENANCE OF CHROMOSOMES PROTEIN 2"/>
    <property type="match status" value="1"/>
</dbReference>
<evidence type="ECO:0000313" key="3">
    <source>
        <dbReference type="EMBL" id="CAK9310470.1"/>
    </source>
</evidence>
<name>A0ABP0XQM9_9ROSI</name>
<protein>
    <recommendedName>
        <fullName evidence="5">MAR-binding filament-like protein 1-1</fullName>
    </recommendedName>
</protein>
<feature type="compositionally biased region" description="Polar residues" evidence="2">
    <location>
        <begin position="693"/>
        <end position="705"/>
    </location>
</feature>
<reference evidence="3 4" key="1">
    <citation type="submission" date="2024-03" db="EMBL/GenBank/DDBJ databases">
        <authorList>
            <person name="Gkanogiannis A."/>
            <person name="Becerra Lopez-Lavalle L."/>
        </authorList>
    </citation>
    <scope>NUCLEOTIDE SEQUENCE [LARGE SCALE GENOMIC DNA]</scope>
</reference>
<organism evidence="3 4">
    <name type="scientific">Citrullus colocynthis</name>
    <name type="common">colocynth</name>
    <dbReference type="NCBI Taxonomy" id="252529"/>
    <lineage>
        <taxon>Eukaryota</taxon>
        <taxon>Viridiplantae</taxon>
        <taxon>Streptophyta</taxon>
        <taxon>Embryophyta</taxon>
        <taxon>Tracheophyta</taxon>
        <taxon>Spermatophyta</taxon>
        <taxon>Magnoliopsida</taxon>
        <taxon>eudicotyledons</taxon>
        <taxon>Gunneridae</taxon>
        <taxon>Pentapetalae</taxon>
        <taxon>rosids</taxon>
        <taxon>fabids</taxon>
        <taxon>Cucurbitales</taxon>
        <taxon>Cucurbitaceae</taxon>
        <taxon>Benincaseae</taxon>
        <taxon>Citrullus</taxon>
    </lineage>
</organism>
<feature type="coiled-coil region" evidence="1">
    <location>
        <begin position="226"/>
        <end position="688"/>
    </location>
</feature>
<dbReference type="SUPFAM" id="SSF57997">
    <property type="entry name" value="Tropomyosin"/>
    <property type="match status" value="1"/>
</dbReference>
<dbReference type="EMBL" id="OZ021735">
    <property type="protein sequence ID" value="CAK9310470.1"/>
    <property type="molecule type" value="Genomic_DNA"/>
</dbReference>
<dbReference type="Proteomes" id="UP001642487">
    <property type="component" value="Chromosome 1"/>
</dbReference>